<accession>A0A2T4MZA2</accession>
<evidence type="ECO:0000256" key="1">
    <source>
        <dbReference type="SAM" id="Phobius"/>
    </source>
</evidence>
<name>A0A2T4MZA2_AERVE</name>
<feature type="transmembrane region" description="Helical" evidence="1">
    <location>
        <begin position="38"/>
        <end position="56"/>
    </location>
</feature>
<keyword evidence="1" id="KW-0472">Membrane</keyword>
<dbReference type="Proteomes" id="UP000241986">
    <property type="component" value="Unassembled WGS sequence"/>
</dbReference>
<dbReference type="RefSeq" id="WP_107684062.1">
    <property type="nucleotide sequence ID" value="NZ_PZKL01000038.1"/>
</dbReference>
<keyword evidence="1" id="KW-1133">Transmembrane helix</keyword>
<keyword evidence="1" id="KW-0812">Transmembrane</keyword>
<evidence type="ECO:0000313" key="2">
    <source>
        <dbReference type="EMBL" id="PTH79893.1"/>
    </source>
</evidence>
<dbReference type="AlphaFoldDB" id="A0A2T4MZA2"/>
<sequence length="131" mass="13155">MAISTIEMLIKALLGGENTIELEVGIGDKVIKIKGAGAVTWVVAFGAVGVLGYLAIKHGGSNAVTEAVAENPAKSAMAGFVGVATAAVGPAAATLAASMVASTGGVSILYKLRKYDAKKLDNGNVLLTKRV</sequence>
<feature type="transmembrane region" description="Helical" evidence="1">
    <location>
        <begin position="76"/>
        <end position="109"/>
    </location>
</feature>
<gene>
    <name evidence="2" type="ORF">DAA48_16640</name>
</gene>
<proteinExistence type="predicted"/>
<reference evidence="2 3" key="1">
    <citation type="submission" date="2018-03" db="EMBL/GenBank/DDBJ databases">
        <title>Aeromonas veronii whole genome sequencing and analysis.</title>
        <authorList>
            <person name="Xie H."/>
            <person name="Liu T."/>
            <person name="Wang K."/>
        </authorList>
    </citation>
    <scope>NUCLEOTIDE SEQUENCE [LARGE SCALE GENOMIC DNA]</scope>
    <source>
        <strain evidence="2 3">XH.VA.1</strain>
    </source>
</reference>
<protein>
    <submittedName>
        <fullName evidence="2">Uncharacterized protein</fullName>
    </submittedName>
</protein>
<evidence type="ECO:0000313" key="3">
    <source>
        <dbReference type="Proteomes" id="UP000241986"/>
    </source>
</evidence>
<dbReference type="EMBL" id="PZKL01000038">
    <property type="protein sequence ID" value="PTH79893.1"/>
    <property type="molecule type" value="Genomic_DNA"/>
</dbReference>
<organism evidence="2 3">
    <name type="scientific">Aeromonas veronii</name>
    <dbReference type="NCBI Taxonomy" id="654"/>
    <lineage>
        <taxon>Bacteria</taxon>
        <taxon>Pseudomonadati</taxon>
        <taxon>Pseudomonadota</taxon>
        <taxon>Gammaproteobacteria</taxon>
        <taxon>Aeromonadales</taxon>
        <taxon>Aeromonadaceae</taxon>
        <taxon>Aeromonas</taxon>
    </lineage>
</organism>
<comment type="caution">
    <text evidence="2">The sequence shown here is derived from an EMBL/GenBank/DDBJ whole genome shotgun (WGS) entry which is preliminary data.</text>
</comment>